<proteinExistence type="predicted"/>
<evidence type="ECO:0000313" key="2">
    <source>
        <dbReference type="Proteomes" id="UP000744980"/>
    </source>
</evidence>
<dbReference type="AlphaFoldDB" id="A0AAW4FLU0"/>
<protein>
    <submittedName>
        <fullName evidence="1">N-acetyltransferase</fullName>
    </submittedName>
</protein>
<dbReference type="SUPFAM" id="SSF55729">
    <property type="entry name" value="Acyl-CoA N-acyltransferases (Nat)"/>
    <property type="match status" value="1"/>
</dbReference>
<dbReference type="Gene3D" id="3.40.630.30">
    <property type="match status" value="1"/>
</dbReference>
<sequence>MRLVWGGAANPADNAAIAHFVASHITGCDRGFENFTTLGLVDQDQLVAGVVFHNYAPEAGVIELSSASTCKRWLTRPMLKGMFGYPFDQIGCQIVVLRVSERNAVMIEIAERFGFKAYRIPRLRGRDEAEILFTLTDDDWRAHPVNRR</sequence>
<accession>A0AAW4FLU0</accession>
<dbReference type="RefSeq" id="WP_203528007.1">
    <property type="nucleotide sequence ID" value="NZ_CP083370.1"/>
</dbReference>
<keyword evidence="2" id="KW-1185">Reference proteome</keyword>
<gene>
    <name evidence="1" type="ORF">GFB56_12375</name>
</gene>
<organism evidence="1 2">
    <name type="scientific">Ensifer canadensis</name>
    <dbReference type="NCBI Taxonomy" id="555315"/>
    <lineage>
        <taxon>Bacteria</taxon>
        <taxon>Pseudomonadati</taxon>
        <taxon>Pseudomonadota</taxon>
        <taxon>Alphaproteobacteria</taxon>
        <taxon>Hyphomicrobiales</taxon>
        <taxon>Rhizobiaceae</taxon>
        <taxon>Sinorhizobium/Ensifer group</taxon>
        <taxon>Ensifer</taxon>
    </lineage>
</organism>
<comment type="caution">
    <text evidence="1">The sequence shown here is derived from an EMBL/GenBank/DDBJ whole genome shotgun (WGS) entry which is preliminary data.</text>
</comment>
<dbReference type="InterPro" id="IPR016181">
    <property type="entry name" value="Acyl_CoA_acyltransferase"/>
</dbReference>
<dbReference type="Proteomes" id="UP000744980">
    <property type="component" value="Unassembled WGS sequence"/>
</dbReference>
<dbReference type="EMBL" id="WXFA01000006">
    <property type="protein sequence ID" value="MBM3091612.1"/>
    <property type="molecule type" value="Genomic_DNA"/>
</dbReference>
<evidence type="ECO:0000313" key="1">
    <source>
        <dbReference type="EMBL" id="MBM3091612.1"/>
    </source>
</evidence>
<reference evidence="1 2" key="1">
    <citation type="submission" date="2020-01" db="EMBL/GenBank/DDBJ databases">
        <title>Draft genome assembly of Ensifer adhaerens T173.</title>
        <authorList>
            <person name="Craig J.E."/>
            <person name="Stinchcombe J.R."/>
        </authorList>
    </citation>
    <scope>NUCLEOTIDE SEQUENCE [LARGE SCALE GENOMIC DNA]</scope>
    <source>
        <strain evidence="1 2">T173</strain>
    </source>
</reference>
<name>A0AAW4FLU0_9HYPH</name>